<dbReference type="InterPro" id="IPR013538">
    <property type="entry name" value="ASHA1/2-like_C"/>
</dbReference>
<proteinExistence type="inferred from homology"/>
<dbReference type="SUPFAM" id="SSF55961">
    <property type="entry name" value="Bet v1-like"/>
    <property type="match status" value="1"/>
</dbReference>
<comment type="similarity">
    <text evidence="1">Belongs to the AHA1 family.</text>
</comment>
<name>A0A328B1G3_9CAUL</name>
<reference evidence="4" key="1">
    <citation type="submission" date="2018-05" db="EMBL/GenBank/DDBJ databases">
        <authorList>
            <person name="Li X."/>
        </authorList>
    </citation>
    <scope>NUCLEOTIDE SEQUENCE [LARGE SCALE GENOMIC DNA]</scope>
    <source>
        <strain evidence="4">HKS-05</strain>
    </source>
</reference>
<evidence type="ECO:0000313" key="3">
    <source>
        <dbReference type="EMBL" id="RAK58838.1"/>
    </source>
</evidence>
<comment type="caution">
    <text evidence="3">The sequence shown here is derived from an EMBL/GenBank/DDBJ whole genome shotgun (WGS) entry which is preliminary data.</text>
</comment>
<feature type="domain" description="Activator of Hsp90 ATPase homologue 1/2-like C-terminal" evidence="2">
    <location>
        <begin position="12"/>
        <end position="124"/>
    </location>
</feature>
<organism evidence="3 4">
    <name type="scientific">Phenylobacterium hankyongense</name>
    <dbReference type="NCBI Taxonomy" id="1813876"/>
    <lineage>
        <taxon>Bacteria</taxon>
        <taxon>Pseudomonadati</taxon>
        <taxon>Pseudomonadota</taxon>
        <taxon>Alphaproteobacteria</taxon>
        <taxon>Caulobacterales</taxon>
        <taxon>Caulobacteraceae</taxon>
        <taxon>Phenylobacterium</taxon>
    </lineage>
</organism>
<dbReference type="Pfam" id="PF08327">
    <property type="entry name" value="AHSA1"/>
    <property type="match status" value="1"/>
</dbReference>
<accession>A0A328B1G3</accession>
<keyword evidence="4" id="KW-1185">Reference proteome</keyword>
<dbReference type="OrthoDB" id="287565at2"/>
<protein>
    <submittedName>
        <fullName evidence="3">SRPBCC domain-containing protein</fullName>
    </submittedName>
</protein>
<dbReference type="AlphaFoldDB" id="A0A328B1G3"/>
<dbReference type="InterPro" id="IPR023393">
    <property type="entry name" value="START-like_dom_sf"/>
</dbReference>
<dbReference type="RefSeq" id="WP_111456131.1">
    <property type="nucleotide sequence ID" value="NZ_QFYP01000001.1"/>
</dbReference>
<dbReference type="Proteomes" id="UP000249842">
    <property type="component" value="Unassembled WGS sequence"/>
</dbReference>
<evidence type="ECO:0000313" key="4">
    <source>
        <dbReference type="Proteomes" id="UP000249842"/>
    </source>
</evidence>
<dbReference type="EMBL" id="QFYP01000001">
    <property type="protein sequence ID" value="RAK58838.1"/>
    <property type="molecule type" value="Genomic_DNA"/>
</dbReference>
<dbReference type="CDD" id="cd07814">
    <property type="entry name" value="SRPBCC_CalC_Aha1-like"/>
    <property type="match status" value="1"/>
</dbReference>
<gene>
    <name evidence="3" type="ORF">DJ021_03000</name>
</gene>
<evidence type="ECO:0000256" key="1">
    <source>
        <dbReference type="ARBA" id="ARBA00006817"/>
    </source>
</evidence>
<sequence>MPDILHRVGIAAEPMRVFEALTTVEGIRNWWSSDTNGDASEGGAFQFRSNRLQVTHADSSLVTWRYSGPAEEWVPTEISFRLEWRNGQTIVLFKQAGWREPVEFMHHCSTKWATFLLSLKDYVEHGEGRPEPRDTKIAVNA</sequence>
<dbReference type="Gene3D" id="3.30.530.20">
    <property type="match status" value="1"/>
</dbReference>
<evidence type="ECO:0000259" key="2">
    <source>
        <dbReference type="Pfam" id="PF08327"/>
    </source>
</evidence>